<name>I1BKV9_RHIO9</name>
<protein>
    <submittedName>
        <fullName evidence="1">Uncharacterized protein</fullName>
    </submittedName>
</protein>
<evidence type="ECO:0000313" key="1">
    <source>
        <dbReference type="EMBL" id="EIE76839.1"/>
    </source>
</evidence>
<dbReference type="Proteomes" id="UP000009138">
    <property type="component" value="Unassembled WGS sequence"/>
</dbReference>
<dbReference type="GeneID" id="93608515"/>
<gene>
    <name evidence="1" type="ORF">RO3G_01543</name>
</gene>
<keyword evidence="2" id="KW-1185">Reference proteome</keyword>
<organism evidence="1 2">
    <name type="scientific">Rhizopus delemar (strain RA 99-880 / ATCC MYA-4621 / FGSC 9543 / NRRL 43880)</name>
    <name type="common">Mucormycosis agent</name>
    <name type="synonym">Rhizopus arrhizus var. delemar</name>
    <dbReference type="NCBI Taxonomy" id="246409"/>
    <lineage>
        <taxon>Eukaryota</taxon>
        <taxon>Fungi</taxon>
        <taxon>Fungi incertae sedis</taxon>
        <taxon>Mucoromycota</taxon>
        <taxon>Mucoromycotina</taxon>
        <taxon>Mucoromycetes</taxon>
        <taxon>Mucorales</taxon>
        <taxon>Mucorineae</taxon>
        <taxon>Rhizopodaceae</taxon>
        <taxon>Rhizopus</taxon>
    </lineage>
</organism>
<accession>I1BKV9</accession>
<dbReference type="AlphaFoldDB" id="I1BKV9"/>
<dbReference type="EMBL" id="CH476732">
    <property type="protein sequence ID" value="EIE76839.1"/>
    <property type="molecule type" value="Genomic_DNA"/>
</dbReference>
<dbReference type="InParanoid" id="I1BKV9"/>
<evidence type="ECO:0000313" key="2">
    <source>
        <dbReference type="Proteomes" id="UP000009138"/>
    </source>
</evidence>
<sequence>MAAKPLTNAMKLLRIRSCLGVYLKTLVKNEANVVLQSIFPLELGSRGTKNKSALLKHNKFGGINCFTIAVGTIDYHRIRFKHNNIPNVAAIFQGCFFL</sequence>
<dbReference type="RefSeq" id="XP_067512235.1">
    <property type="nucleotide sequence ID" value="XM_067656134.1"/>
</dbReference>
<proteinExistence type="predicted"/>
<dbReference type="VEuPathDB" id="FungiDB:RO3G_01543"/>
<reference evidence="1 2" key="1">
    <citation type="journal article" date="2009" name="PLoS Genet.">
        <title>Genomic analysis of the basal lineage fungus Rhizopus oryzae reveals a whole-genome duplication.</title>
        <authorList>
            <person name="Ma L.-J."/>
            <person name="Ibrahim A.S."/>
            <person name="Skory C."/>
            <person name="Grabherr M.G."/>
            <person name="Burger G."/>
            <person name="Butler M."/>
            <person name="Elias M."/>
            <person name="Idnurm A."/>
            <person name="Lang B.F."/>
            <person name="Sone T."/>
            <person name="Abe A."/>
            <person name="Calvo S.E."/>
            <person name="Corrochano L.M."/>
            <person name="Engels R."/>
            <person name="Fu J."/>
            <person name="Hansberg W."/>
            <person name="Kim J.-M."/>
            <person name="Kodira C.D."/>
            <person name="Koehrsen M.J."/>
            <person name="Liu B."/>
            <person name="Miranda-Saavedra D."/>
            <person name="O'Leary S."/>
            <person name="Ortiz-Castellanos L."/>
            <person name="Poulter R."/>
            <person name="Rodriguez-Romero J."/>
            <person name="Ruiz-Herrera J."/>
            <person name="Shen Y.-Q."/>
            <person name="Zeng Q."/>
            <person name="Galagan J."/>
            <person name="Birren B.W."/>
            <person name="Cuomo C.A."/>
            <person name="Wickes B.L."/>
        </authorList>
    </citation>
    <scope>NUCLEOTIDE SEQUENCE [LARGE SCALE GENOMIC DNA]</scope>
    <source>
        <strain evidence="2">RA 99-880 / ATCC MYA-4621 / FGSC 9543 / NRRL 43880</strain>
    </source>
</reference>